<protein>
    <submittedName>
        <fullName evidence="1">Uncharacterized protein</fullName>
    </submittedName>
</protein>
<dbReference type="EMBL" id="JARAOO010000002">
    <property type="protein sequence ID" value="KAJ7980416.1"/>
    <property type="molecule type" value="Genomic_DNA"/>
</dbReference>
<proteinExistence type="predicted"/>
<dbReference type="KEGG" id="qsa:O6P43_003694"/>
<comment type="caution">
    <text evidence="1">The sequence shown here is derived from an EMBL/GenBank/DDBJ whole genome shotgun (WGS) entry which is preliminary data.</text>
</comment>
<reference evidence="1" key="1">
    <citation type="journal article" date="2023" name="Science">
        <title>Elucidation of the pathway for biosynthesis of saponin adjuvants from the soapbark tree.</title>
        <authorList>
            <person name="Reed J."/>
            <person name="Orme A."/>
            <person name="El-Demerdash A."/>
            <person name="Owen C."/>
            <person name="Martin L.B.B."/>
            <person name="Misra R.C."/>
            <person name="Kikuchi S."/>
            <person name="Rejzek M."/>
            <person name="Martin A.C."/>
            <person name="Harkess A."/>
            <person name="Leebens-Mack J."/>
            <person name="Louveau T."/>
            <person name="Stephenson M.J."/>
            <person name="Osbourn A."/>
        </authorList>
    </citation>
    <scope>NUCLEOTIDE SEQUENCE</scope>
    <source>
        <strain evidence="1">S10</strain>
    </source>
</reference>
<dbReference type="Proteomes" id="UP001163823">
    <property type="component" value="Chromosome 2"/>
</dbReference>
<accession>A0AAD7QGH8</accession>
<name>A0AAD7QGH8_QUISA</name>
<sequence>MHFHLVSCSIGYLICALGGWLQKKILCLVEVQCGWSAMQYAHRLPVIFLLLLEAFNFQDTFSPFILKD</sequence>
<evidence type="ECO:0000313" key="2">
    <source>
        <dbReference type="Proteomes" id="UP001163823"/>
    </source>
</evidence>
<gene>
    <name evidence="1" type="ORF">O6P43_003694</name>
</gene>
<organism evidence="1 2">
    <name type="scientific">Quillaja saponaria</name>
    <name type="common">Soap bark tree</name>
    <dbReference type="NCBI Taxonomy" id="32244"/>
    <lineage>
        <taxon>Eukaryota</taxon>
        <taxon>Viridiplantae</taxon>
        <taxon>Streptophyta</taxon>
        <taxon>Embryophyta</taxon>
        <taxon>Tracheophyta</taxon>
        <taxon>Spermatophyta</taxon>
        <taxon>Magnoliopsida</taxon>
        <taxon>eudicotyledons</taxon>
        <taxon>Gunneridae</taxon>
        <taxon>Pentapetalae</taxon>
        <taxon>rosids</taxon>
        <taxon>fabids</taxon>
        <taxon>Fabales</taxon>
        <taxon>Quillajaceae</taxon>
        <taxon>Quillaja</taxon>
    </lineage>
</organism>
<evidence type="ECO:0000313" key="1">
    <source>
        <dbReference type="EMBL" id="KAJ7980416.1"/>
    </source>
</evidence>
<dbReference type="AlphaFoldDB" id="A0AAD7QGH8"/>
<keyword evidence="2" id="KW-1185">Reference proteome</keyword>